<evidence type="ECO:0000259" key="3">
    <source>
        <dbReference type="PROSITE" id="PS51186"/>
    </source>
</evidence>
<name>A0ABQ2V3L3_9ACTN</name>
<dbReference type="InterPro" id="IPR000182">
    <property type="entry name" value="GNAT_dom"/>
</dbReference>
<proteinExistence type="predicted"/>
<dbReference type="PROSITE" id="PS51186">
    <property type="entry name" value="GNAT"/>
    <property type="match status" value="1"/>
</dbReference>
<evidence type="ECO:0000313" key="5">
    <source>
        <dbReference type="Proteomes" id="UP000654471"/>
    </source>
</evidence>
<dbReference type="InterPro" id="IPR016181">
    <property type="entry name" value="Acyl_CoA_acyltransferase"/>
</dbReference>
<sequence>MAMDYLIRSVRADEWRRLKELRLAALADPLAGIAFNQTWETASALPDEEWQERARRSAVGREIVTFIGEDGGGCWGGMVTALVEGGGAGPAVDIVGVYVRPEHRGTGLARALFEAATAWAWGLAAPVVECVRLWVHEGNGRAAGLYRAVGFVASGRTMADPKDAAAREVEMVVWRAA</sequence>
<dbReference type="Proteomes" id="UP000654471">
    <property type="component" value="Unassembled WGS sequence"/>
</dbReference>
<dbReference type="SUPFAM" id="SSF55729">
    <property type="entry name" value="Acyl-CoA N-acyltransferases (Nat)"/>
    <property type="match status" value="1"/>
</dbReference>
<organism evidence="4 5">
    <name type="scientific">Streptomyces albospinus</name>
    <dbReference type="NCBI Taxonomy" id="285515"/>
    <lineage>
        <taxon>Bacteria</taxon>
        <taxon>Bacillati</taxon>
        <taxon>Actinomycetota</taxon>
        <taxon>Actinomycetes</taxon>
        <taxon>Kitasatosporales</taxon>
        <taxon>Streptomycetaceae</taxon>
        <taxon>Streptomyces</taxon>
    </lineage>
</organism>
<comment type="caution">
    <text evidence="4">The sequence shown here is derived from an EMBL/GenBank/DDBJ whole genome shotgun (WGS) entry which is preliminary data.</text>
</comment>
<evidence type="ECO:0000256" key="1">
    <source>
        <dbReference type="ARBA" id="ARBA00022679"/>
    </source>
</evidence>
<dbReference type="InterPro" id="IPR050680">
    <property type="entry name" value="YpeA/RimI_acetyltransf"/>
</dbReference>
<gene>
    <name evidence="4" type="ORF">GCM10010211_34370</name>
</gene>
<dbReference type="PANTHER" id="PTHR43420:SF44">
    <property type="entry name" value="ACETYLTRANSFERASE YPEA"/>
    <property type="match status" value="1"/>
</dbReference>
<feature type="domain" description="N-acetyltransferase" evidence="3">
    <location>
        <begin position="5"/>
        <end position="176"/>
    </location>
</feature>
<evidence type="ECO:0000313" key="4">
    <source>
        <dbReference type="EMBL" id="GGU66336.1"/>
    </source>
</evidence>
<dbReference type="CDD" id="cd04301">
    <property type="entry name" value="NAT_SF"/>
    <property type="match status" value="1"/>
</dbReference>
<keyword evidence="5" id="KW-1185">Reference proteome</keyword>
<keyword evidence="1" id="KW-0808">Transferase</keyword>
<dbReference type="EMBL" id="BMRP01000011">
    <property type="protein sequence ID" value="GGU66336.1"/>
    <property type="molecule type" value="Genomic_DNA"/>
</dbReference>
<dbReference type="PANTHER" id="PTHR43420">
    <property type="entry name" value="ACETYLTRANSFERASE"/>
    <property type="match status" value="1"/>
</dbReference>
<evidence type="ECO:0000256" key="2">
    <source>
        <dbReference type="ARBA" id="ARBA00023315"/>
    </source>
</evidence>
<accession>A0ABQ2V3L3</accession>
<keyword evidence="2" id="KW-0012">Acyltransferase</keyword>
<dbReference type="Pfam" id="PF00583">
    <property type="entry name" value="Acetyltransf_1"/>
    <property type="match status" value="1"/>
</dbReference>
<dbReference type="Gene3D" id="3.40.630.30">
    <property type="match status" value="1"/>
</dbReference>
<reference evidence="5" key="1">
    <citation type="journal article" date="2019" name="Int. J. Syst. Evol. Microbiol.">
        <title>The Global Catalogue of Microorganisms (GCM) 10K type strain sequencing project: providing services to taxonomists for standard genome sequencing and annotation.</title>
        <authorList>
            <consortium name="The Broad Institute Genomics Platform"/>
            <consortium name="The Broad Institute Genome Sequencing Center for Infectious Disease"/>
            <person name="Wu L."/>
            <person name="Ma J."/>
        </authorList>
    </citation>
    <scope>NUCLEOTIDE SEQUENCE [LARGE SCALE GENOMIC DNA]</scope>
    <source>
        <strain evidence="5">JCM 3399</strain>
    </source>
</reference>
<protein>
    <recommendedName>
        <fullName evidence="3">N-acetyltransferase domain-containing protein</fullName>
    </recommendedName>
</protein>